<evidence type="ECO:0000313" key="7">
    <source>
        <dbReference type="EMBL" id="KAK0156380.1"/>
    </source>
</evidence>
<dbReference type="InterPro" id="IPR011598">
    <property type="entry name" value="bHLH_dom"/>
</dbReference>
<comment type="subcellular location">
    <subcellularLocation>
        <location evidence="1">Nucleus</location>
    </subcellularLocation>
</comment>
<dbReference type="GO" id="GO:0046983">
    <property type="term" value="F:protein dimerization activity"/>
    <property type="evidence" value="ECO:0007669"/>
    <property type="project" value="InterPro"/>
</dbReference>
<keyword evidence="8" id="KW-1185">Reference proteome</keyword>
<evidence type="ECO:0000256" key="3">
    <source>
        <dbReference type="ARBA" id="ARBA00023015"/>
    </source>
</evidence>
<keyword evidence="4" id="KW-0804">Transcription</keyword>
<dbReference type="Gene3D" id="4.10.280.10">
    <property type="entry name" value="Helix-loop-helix DNA-binding domain"/>
    <property type="match status" value="4"/>
</dbReference>
<comment type="caution">
    <text evidence="7">The sequence shown here is derived from an EMBL/GenBank/DDBJ whole genome shotgun (WGS) entry which is preliminary data.</text>
</comment>
<protein>
    <submittedName>
        <fullName evidence="7">Transcription factor HES-5</fullName>
    </submittedName>
</protein>
<dbReference type="PANTHER" id="PTHR10985">
    <property type="entry name" value="BASIC HELIX-LOOP-HELIX TRANSCRIPTION FACTOR, HES-RELATED"/>
    <property type="match status" value="1"/>
</dbReference>
<dbReference type="PROSITE" id="PS50888">
    <property type="entry name" value="BHLH"/>
    <property type="match status" value="4"/>
</dbReference>
<dbReference type="SUPFAM" id="SSF47459">
    <property type="entry name" value="HLH, helix-loop-helix DNA-binding domain"/>
    <property type="match status" value="4"/>
</dbReference>
<keyword evidence="2" id="KW-0678">Repressor</keyword>
<dbReference type="AlphaFoldDB" id="A0AA47PBX7"/>
<evidence type="ECO:0000256" key="4">
    <source>
        <dbReference type="ARBA" id="ARBA00023163"/>
    </source>
</evidence>
<evidence type="ECO:0000313" key="8">
    <source>
        <dbReference type="Proteomes" id="UP001174136"/>
    </source>
</evidence>
<feature type="domain" description="BHLH" evidence="6">
    <location>
        <begin position="19"/>
        <end position="75"/>
    </location>
</feature>
<dbReference type="Proteomes" id="UP001174136">
    <property type="component" value="Unassembled WGS sequence"/>
</dbReference>
<dbReference type="InterPro" id="IPR050370">
    <property type="entry name" value="HES_HEY"/>
</dbReference>
<accession>A0AA47PBX7</accession>
<reference evidence="7" key="1">
    <citation type="journal article" date="2023" name="Front. Mar. Sci.">
        <title>A new Merluccius polli reference genome to investigate the effects of global change in West African waters.</title>
        <authorList>
            <person name="Mateo J.L."/>
            <person name="Blanco-Fernandez C."/>
            <person name="Garcia-Vazquez E."/>
            <person name="Machado-Schiaffino G."/>
        </authorList>
    </citation>
    <scope>NUCLEOTIDE SEQUENCE</scope>
    <source>
        <strain evidence="7">C29</strain>
        <tissue evidence="7">Fin</tissue>
    </source>
</reference>
<evidence type="ECO:0000259" key="6">
    <source>
        <dbReference type="PROSITE" id="PS50888"/>
    </source>
</evidence>
<dbReference type="GO" id="GO:0005634">
    <property type="term" value="C:nucleus"/>
    <property type="evidence" value="ECO:0007669"/>
    <property type="project" value="UniProtKB-SubCell"/>
</dbReference>
<feature type="domain" description="BHLH" evidence="6">
    <location>
        <begin position="366"/>
        <end position="422"/>
    </location>
</feature>
<gene>
    <name evidence="7" type="primary">Hes5_1</name>
    <name evidence="7" type="ORF">N1851_000340</name>
</gene>
<organism evidence="7 8">
    <name type="scientific">Merluccius polli</name>
    <name type="common">Benguela hake</name>
    <name type="synonym">Merluccius cadenati</name>
    <dbReference type="NCBI Taxonomy" id="89951"/>
    <lineage>
        <taxon>Eukaryota</taxon>
        <taxon>Metazoa</taxon>
        <taxon>Chordata</taxon>
        <taxon>Craniata</taxon>
        <taxon>Vertebrata</taxon>
        <taxon>Euteleostomi</taxon>
        <taxon>Actinopterygii</taxon>
        <taxon>Neopterygii</taxon>
        <taxon>Teleostei</taxon>
        <taxon>Neoteleostei</taxon>
        <taxon>Acanthomorphata</taxon>
        <taxon>Zeiogadaria</taxon>
        <taxon>Gadariae</taxon>
        <taxon>Gadiformes</taxon>
        <taxon>Gadoidei</taxon>
        <taxon>Merlucciidae</taxon>
        <taxon>Merluccius</taxon>
    </lineage>
</organism>
<dbReference type="InterPro" id="IPR036638">
    <property type="entry name" value="HLH_DNA-bd_sf"/>
</dbReference>
<name>A0AA47PBX7_MERPO</name>
<dbReference type="EMBL" id="JAOPHQ010000011">
    <property type="protein sequence ID" value="KAK0156380.1"/>
    <property type="molecule type" value="Genomic_DNA"/>
</dbReference>
<dbReference type="Pfam" id="PF00010">
    <property type="entry name" value="HLH"/>
    <property type="match status" value="4"/>
</dbReference>
<keyword evidence="3" id="KW-0805">Transcription regulation</keyword>
<proteinExistence type="predicted"/>
<sequence>MAPTITSAMISSKEHLTMTHKIRKPLVEKLRRERINSSIEQLKSLLGPQFLKQEPDSKMEKADILEMTVDFVRQQQLYRHGDSVSCSSAANQGHSRCVQEMVHFLSKDEVKTQSKGRLLDHFLNIQSSSDTRLTEAGSLQLSSPLQPSITKEKTSRPLQHRDPQMAPTITSAMISSKEHLTMTHKIRKPLVEKLRRERINSSIEQLKSLLGPQFLKQEPDSKMEKADILEMTVDFVRQQQLYRHGDSVSCSSAANQGHSRCVQEMVHFLSKDEVKTQSKGRLLDHFLNIQSSSDTRLTEAGSLQLSSPLQPSITKEKTSVNSILWRPWRAEARRDQILSTETSTAQRSTHGSYNHFRNDFFCGTSDHDPEENHRWKSYTERINSSIEQLKSLLGPQFLKQEPDSKMEKADILEMPVDFVRQQQLYRHGDCFLFISCQSRCVQEMVHFLSKDEVKTKSKGRLLDHFLNIQSSSDTRLTEAGSLQLSSPLQPSITKEKTSRPLQHRDPHMAPTITSGMTSSQEHLTHKIRKPQVEKLRRERINSSIEQLKSLLGPQFLKQEPDSKMEKADILEMTVEFVRQQQLYHHGDSVSCSSAANQGHSRCVQEMVHFLSKDEVKTQSNRRLLDRFLNIQSSSDTRLTEAGSLQLSSPLQPSITKEKTSVNSILWRPW</sequence>
<keyword evidence="5" id="KW-0539">Nucleus</keyword>
<feature type="domain" description="BHLH" evidence="6">
    <location>
        <begin position="524"/>
        <end position="580"/>
    </location>
</feature>
<evidence type="ECO:0000256" key="5">
    <source>
        <dbReference type="ARBA" id="ARBA00023242"/>
    </source>
</evidence>
<dbReference type="CDD" id="cd11461">
    <property type="entry name" value="bHLH-O_HES5"/>
    <property type="match status" value="3"/>
</dbReference>
<dbReference type="SMART" id="SM00353">
    <property type="entry name" value="HLH"/>
    <property type="match status" value="4"/>
</dbReference>
<evidence type="ECO:0000256" key="1">
    <source>
        <dbReference type="ARBA" id="ARBA00004123"/>
    </source>
</evidence>
<feature type="domain" description="BHLH" evidence="6">
    <location>
        <begin position="183"/>
        <end position="239"/>
    </location>
</feature>
<evidence type="ECO:0000256" key="2">
    <source>
        <dbReference type="ARBA" id="ARBA00022491"/>
    </source>
</evidence>